<gene>
    <name evidence="2" type="ORF">OKA104_LOCUS53483</name>
</gene>
<sequence length="113" mass="12724">SFHDEYIDELKSYPKFLITVKSLVIDDGANTVEQYIPRPLSSLTKAANGVLWNLDENNPGTNKKTRATRSTVDPDTQALNQSGTSRVHRMHVMVSYSHADSDFCHQFVDALQK</sequence>
<dbReference type="Proteomes" id="UP000663881">
    <property type="component" value="Unassembled WGS sequence"/>
</dbReference>
<accession>A0A820RN29</accession>
<feature type="compositionally biased region" description="Polar residues" evidence="1">
    <location>
        <begin position="55"/>
        <end position="85"/>
    </location>
</feature>
<dbReference type="AlphaFoldDB" id="A0A820RN29"/>
<feature type="region of interest" description="Disordered" evidence="1">
    <location>
        <begin position="54"/>
        <end position="86"/>
    </location>
</feature>
<evidence type="ECO:0000313" key="3">
    <source>
        <dbReference type="Proteomes" id="UP000663881"/>
    </source>
</evidence>
<feature type="non-terminal residue" evidence="2">
    <location>
        <position position="1"/>
    </location>
</feature>
<dbReference type="EMBL" id="CAJOAY010033395">
    <property type="protein sequence ID" value="CAF4438436.1"/>
    <property type="molecule type" value="Genomic_DNA"/>
</dbReference>
<comment type="caution">
    <text evidence="2">The sequence shown here is derived from an EMBL/GenBank/DDBJ whole genome shotgun (WGS) entry which is preliminary data.</text>
</comment>
<reference evidence="2" key="1">
    <citation type="submission" date="2021-02" db="EMBL/GenBank/DDBJ databases">
        <authorList>
            <person name="Nowell W R."/>
        </authorList>
    </citation>
    <scope>NUCLEOTIDE SEQUENCE</scope>
</reference>
<evidence type="ECO:0000256" key="1">
    <source>
        <dbReference type="SAM" id="MobiDB-lite"/>
    </source>
</evidence>
<evidence type="ECO:0008006" key="4">
    <source>
        <dbReference type="Google" id="ProtNLM"/>
    </source>
</evidence>
<name>A0A820RN29_9BILA</name>
<feature type="non-terminal residue" evidence="2">
    <location>
        <position position="113"/>
    </location>
</feature>
<organism evidence="2 3">
    <name type="scientific">Adineta steineri</name>
    <dbReference type="NCBI Taxonomy" id="433720"/>
    <lineage>
        <taxon>Eukaryota</taxon>
        <taxon>Metazoa</taxon>
        <taxon>Spiralia</taxon>
        <taxon>Gnathifera</taxon>
        <taxon>Rotifera</taxon>
        <taxon>Eurotatoria</taxon>
        <taxon>Bdelloidea</taxon>
        <taxon>Adinetida</taxon>
        <taxon>Adinetidae</taxon>
        <taxon>Adineta</taxon>
    </lineage>
</organism>
<evidence type="ECO:0000313" key="2">
    <source>
        <dbReference type="EMBL" id="CAF4438436.1"/>
    </source>
</evidence>
<proteinExistence type="predicted"/>
<protein>
    <recommendedName>
        <fullName evidence="4">TIR domain-containing protein</fullName>
    </recommendedName>
</protein>